<accession>A0A9D4MUL4</accession>
<organism evidence="2 3">
    <name type="scientific">Dreissena polymorpha</name>
    <name type="common">Zebra mussel</name>
    <name type="synonym">Mytilus polymorpha</name>
    <dbReference type="NCBI Taxonomy" id="45954"/>
    <lineage>
        <taxon>Eukaryota</taxon>
        <taxon>Metazoa</taxon>
        <taxon>Spiralia</taxon>
        <taxon>Lophotrochozoa</taxon>
        <taxon>Mollusca</taxon>
        <taxon>Bivalvia</taxon>
        <taxon>Autobranchia</taxon>
        <taxon>Heteroconchia</taxon>
        <taxon>Euheterodonta</taxon>
        <taxon>Imparidentia</taxon>
        <taxon>Neoheterodontei</taxon>
        <taxon>Myida</taxon>
        <taxon>Dreissenoidea</taxon>
        <taxon>Dreissenidae</taxon>
        <taxon>Dreissena</taxon>
    </lineage>
</organism>
<gene>
    <name evidence="2" type="ORF">DPMN_006100</name>
</gene>
<proteinExistence type="predicted"/>
<sequence>MLSARQPVEDQPGPSADQPSWCVCRHCPMMDRDQDKICCGMAPQYCDSQRPEMGLVITDPLTLHIQQTYRNDVFAHQAVDVEDTNCRFAMLPIASMYSGFMDAFNGMTAELYLHAV</sequence>
<dbReference type="InterPro" id="IPR046815">
    <property type="entry name" value="P2RX7_C"/>
</dbReference>
<evidence type="ECO:0000313" key="2">
    <source>
        <dbReference type="EMBL" id="KAH3882169.1"/>
    </source>
</evidence>
<name>A0A9D4MUL4_DREPO</name>
<protein>
    <recommendedName>
        <fullName evidence="1">P2X purinoreceptor 7 intracellular domain-containing protein</fullName>
    </recommendedName>
</protein>
<evidence type="ECO:0000313" key="3">
    <source>
        <dbReference type="Proteomes" id="UP000828390"/>
    </source>
</evidence>
<evidence type="ECO:0000259" key="1">
    <source>
        <dbReference type="Pfam" id="PF20478"/>
    </source>
</evidence>
<reference evidence="2" key="2">
    <citation type="submission" date="2020-11" db="EMBL/GenBank/DDBJ databases">
        <authorList>
            <person name="McCartney M.A."/>
            <person name="Auch B."/>
            <person name="Kono T."/>
            <person name="Mallez S."/>
            <person name="Becker A."/>
            <person name="Gohl D.M."/>
            <person name="Silverstein K.A.T."/>
            <person name="Koren S."/>
            <person name="Bechman K.B."/>
            <person name="Herman A."/>
            <person name="Abrahante J.E."/>
            <person name="Garbe J."/>
        </authorList>
    </citation>
    <scope>NUCLEOTIDE SEQUENCE</scope>
    <source>
        <strain evidence="2">Duluth1</strain>
        <tissue evidence="2">Whole animal</tissue>
    </source>
</reference>
<dbReference type="Pfam" id="PF20478">
    <property type="entry name" value="P2RX7_C"/>
    <property type="match status" value="1"/>
</dbReference>
<dbReference type="EMBL" id="JAIWYP010000001">
    <property type="protein sequence ID" value="KAH3882169.1"/>
    <property type="molecule type" value="Genomic_DNA"/>
</dbReference>
<dbReference type="AlphaFoldDB" id="A0A9D4MUL4"/>
<comment type="caution">
    <text evidence="2">The sequence shown here is derived from an EMBL/GenBank/DDBJ whole genome shotgun (WGS) entry which is preliminary data.</text>
</comment>
<dbReference type="Proteomes" id="UP000828390">
    <property type="component" value="Unassembled WGS sequence"/>
</dbReference>
<keyword evidence="3" id="KW-1185">Reference proteome</keyword>
<feature type="domain" description="P2X purinoreceptor 7 intracellular" evidence="1">
    <location>
        <begin position="11"/>
        <end position="76"/>
    </location>
</feature>
<reference evidence="2" key="1">
    <citation type="journal article" date="2019" name="bioRxiv">
        <title>The Genome of the Zebra Mussel, Dreissena polymorpha: A Resource for Invasive Species Research.</title>
        <authorList>
            <person name="McCartney M.A."/>
            <person name="Auch B."/>
            <person name="Kono T."/>
            <person name="Mallez S."/>
            <person name="Zhang Y."/>
            <person name="Obille A."/>
            <person name="Becker A."/>
            <person name="Abrahante J.E."/>
            <person name="Garbe J."/>
            <person name="Badalamenti J.P."/>
            <person name="Herman A."/>
            <person name="Mangelson H."/>
            <person name="Liachko I."/>
            <person name="Sullivan S."/>
            <person name="Sone E.D."/>
            <person name="Koren S."/>
            <person name="Silverstein K.A.T."/>
            <person name="Beckman K.B."/>
            <person name="Gohl D.M."/>
        </authorList>
    </citation>
    <scope>NUCLEOTIDE SEQUENCE</scope>
    <source>
        <strain evidence="2">Duluth1</strain>
        <tissue evidence="2">Whole animal</tissue>
    </source>
</reference>